<dbReference type="EMBL" id="JACGCM010000593">
    <property type="protein sequence ID" value="KAF6170317.1"/>
    <property type="molecule type" value="Genomic_DNA"/>
</dbReference>
<evidence type="ECO:0000313" key="2">
    <source>
        <dbReference type="Proteomes" id="UP000541444"/>
    </source>
</evidence>
<dbReference type="AlphaFoldDB" id="A0A7J7NSY9"/>
<gene>
    <name evidence="1" type="ORF">GIB67_043007</name>
</gene>
<accession>A0A7J7NSY9</accession>
<comment type="caution">
    <text evidence="1">The sequence shown here is derived from an EMBL/GenBank/DDBJ whole genome shotgun (WGS) entry which is preliminary data.</text>
</comment>
<organism evidence="1 2">
    <name type="scientific">Kingdonia uniflora</name>
    <dbReference type="NCBI Taxonomy" id="39325"/>
    <lineage>
        <taxon>Eukaryota</taxon>
        <taxon>Viridiplantae</taxon>
        <taxon>Streptophyta</taxon>
        <taxon>Embryophyta</taxon>
        <taxon>Tracheophyta</taxon>
        <taxon>Spermatophyta</taxon>
        <taxon>Magnoliopsida</taxon>
        <taxon>Ranunculales</taxon>
        <taxon>Circaeasteraceae</taxon>
        <taxon>Kingdonia</taxon>
    </lineage>
</organism>
<proteinExistence type="predicted"/>
<keyword evidence="2" id="KW-1185">Reference proteome</keyword>
<dbReference type="Proteomes" id="UP000541444">
    <property type="component" value="Unassembled WGS sequence"/>
</dbReference>
<reference evidence="1 2" key="1">
    <citation type="journal article" date="2020" name="IScience">
        <title>Genome Sequencing of the Endangered Kingdonia uniflora (Circaeasteraceae, Ranunculales) Reveals Potential Mechanisms of Evolutionary Specialization.</title>
        <authorList>
            <person name="Sun Y."/>
            <person name="Deng T."/>
            <person name="Zhang A."/>
            <person name="Moore M.J."/>
            <person name="Landis J.B."/>
            <person name="Lin N."/>
            <person name="Zhang H."/>
            <person name="Zhang X."/>
            <person name="Huang J."/>
            <person name="Zhang X."/>
            <person name="Sun H."/>
            <person name="Wang H."/>
        </authorList>
    </citation>
    <scope>NUCLEOTIDE SEQUENCE [LARGE SCALE GENOMIC DNA]</scope>
    <source>
        <strain evidence="1">TB1705</strain>
        <tissue evidence="1">Leaf</tissue>
    </source>
</reference>
<name>A0A7J7NSY9_9MAGN</name>
<protein>
    <submittedName>
        <fullName evidence="1">Uncharacterized protein</fullName>
    </submittedName>
</protein>
<evidence type="ECO:0000313" key="1">
    <source>
        <dbReference type="EMBL" id="KAF6170317.1"/>
    </source>
</evidence>
<sequence>MLGESYTWSWRLVIFLNKYTSHKEHLDGIGPAEAAVNTVHAILKELVRKAISDTADRLPWLMSIWSAGASRIPFQTPLFTVKSVKPNAPYSTISLPRWVKRR</sequence>